<protein>
    <recommendedName>
        <fullName evidence="5">Peptidase inhibitor I78</fullName>
    </recommendedName>
</protein>
<evidence type="ECO:0000313" key="1">
    <source>
        <dbReference type="EMBL" id="MBB3775083.1"/>
    </source>
</evidence>
<dbReference type="RefSeq" id="WP_160759435.1">
    <property type="nucleotide sequence ID" value="NZ_BAAADZ010000002.1"/>
</dbReference>
<evidence type="ECO:0000313" key="4">
    <source>
        <dbReference type="Proteomes" id="UP000548685"/>
    </source>
</evidence>
<evidence type="ECO:0000313" key="3">
    <source>
        <dbReference type="Proteomes" id="UP000430021"/>
    </source>
</evidence>
<dbReference type="InterPro" id="IPR021719">
    <property type="entry name" value="Prot_inh_I78"/>
</dbReference>
<evidence type="ECO:0008006" key="5">
    <source>
        <dbReference type="Google" id="ProtNLM"/>
    </source>
</evidence>
<keyword evidence="4" id="KW-1185">Reference proteome</keyword>
<gene>
    <name evidence="1" type="ORF">FHS52_001026</name>
    <name evidence="2" type="ORF">GRI59_01515</name>
</gene>
<proteinExistence type="predicted"/>
<dbReference type="PROSITE" id="PS51257">
    <property type="entry name" value="PROKAR_LIPOPROTEIN"/>
    <property type="match status" value="1"/>
</dbReference>
<reference evidence="2 3" key="1">
    <citation type="submission" date="2019-12" db="EMBL/GenBank/DDBJ databases">
        <title>Genomic-based taxomic classification of the family Erythrobacteraceae.</title>
        <authorList>
            <person name="Xu L."/>
        </authorList>
    </citation>
    <scope>NUCLEOTIDE SEQUENCE [LARGE SCALE GENOMIC DNA]</scope>
    <source>
        <strain evidence="2 3">JCM 10282</strain>
    </source>
</reference>
<dbReference type="OrthoDB" id="8724542at2"/>
<dbReference type="EMBL" id="WTYB01000001">
    <property type="protein sequence ID" value="MXP37289.1"/>
    <property type="molecule type" value="Genomic_DNA"/>
</dbReference>
<organism evidence="2 3">
    <name type="scientific">Erythrobacter ramosus</name>
    <dbReference type="NCBI Taxonomy" id="35811"/>
    <lineage>
        <taxon>Bacteria</taxon>
        <taxon>Pseudomonadati</taxon>
        <taxon>Pseudomonadota</taxon>
        <taxon>Alphaproteobacteria</taxon>
        <taxon>Sphingomonadales</taxon>
        <taxon>Erythrobacteraceae</taxon>
        <taxon>Erythrobacter/Porphyrobacter group</taxon>
        <taxon>Erythrobacter</taxon>
    </lineage>
</organism>
<dbReference type="Pfam" id="PF11720">
    <property type="entry name" value="Inhibitor_I78"/>
    <property type="match status" value="1"/>
</dbReference>
<evidence type="ECO:0000313" key="2">
    <source>
        <dbReference type="EMBL" id="MXP37289.1"/>
    </source>
</evidence>
<dbReference type="AlphaFoldDB" id="A0A6I4UIX6"/>
<dbReference type="Gene3D" id="3.30.10.10">
    <property type="entry name" value="Trypsin Inhibitor V, subunit A"/>
    <property type="match status" value="1"/>
</dbReference>
<dbReference type="Proteomes" id="UP000430021">
    <property type="component" value="Unassembled WGS sequence"/>
</dbReference>
<dbReference type="Proteomes" id="UP000548685">
    <property type="component" value="Unassembled WGS sequence"/>
</dbReference>
<accession>A0A6I4UIX6</accession>
<comment type="caution">
    <text evidence="2">The sequence shown here is derived from an EMBL/GenBank/DDBJ whole genome shotgun (WGS) entry which is preliminary data.</text>
</comment>
<sequence>MKQAVLGIAALALSGCVVNISDSAPDGAEPVPPPPAPMVCNAAAAQSHVGRNASQSTGEAIVRDSGARSLRWGPPNAAWTMDYREDRVNVRYDAQMKIVEITCG</sequence>
<name>A0A6I4UIX6_9SPHN</name>
<reference evidence="1 4" key="2">
    <citation type="submission" date="2020-08" db="EMBL/GenBank/DDBJ databases">
        <title>Genomic Encyclopedia of Type Strains, Phase IV (KMG-IV): sequencing the most valuable type-strain genomes for metagenomic binning, comparative biology and taxonomic classification.</title>
        <authorList>
            <person name="Goeker M."/>
        </authorList>
    </citation>
    <scope>NUCLEOTIDE SEQUENCE [LARGE SCALE GENOMIC DNA]</scope>
    <source>
        <strain evidence="1 4">DSM 8510</strain>
    </source>
</reference>
<dbReference type="EMBL" id="JACICE010000001">
    <property type="protein sequence ID" value="MBB3775083.1"/>
    <property type="molecule type" value="Genomic_DNA"/>
</dbReference>